<dbReference type="Gene3D" id="3.40.50.300">
    <property type="entry name" value="P-loop containing nucleotide triphosphate hydrolases"/>
    <property type="match status" value="1"/>
</dbReference>
<comment type="similarity">
    <text evidence="1">Belongs to the AFG1 ATPase family.</text>
</comment>
<proteinExistence type="inferred from homology"/>
<dbReference type="InterPro" id="IPR005654">
    <property type="entry name" value="ATPase_AFG1-like"/>
</dbReference>
<accession>A0A1G4JFJ5</accession>
<dbReference type="GO" id="GO:0006515">
    <property type="term" value="P:protein quality control for misfolded or incompletely synthesized proteins"/>
    <property type="evidence" value="ECO:0007669"/>
    <property type="project" value="TreeGrafter"/>
</dbReference>
<dbReference type="PANTHER" id="PTHR12169">
    <property type="entry name" value="ATPASE N2B"/>
    <property type="match status" value="1"/>
</dbReference>
<keyword evidence="2" id="KW-0547">Nucleotide-binding</keyword>
<name>A0A1G4JFJ5_9SACH</name>
<gene>
    <name evidence="4" type="ORF">LAMI_0D11452G</name>
</gene>
<keyword evidence="3" id="KW-0067">ATP-binding</keyword>
<keyword evidence="5" id="KW-1185">Reference proteome</keyword>
<evidence type="ECO:0000313" key="5">
    <source>
        <dbReference type="Proteomes" id="UP000191024"/>
    </source>
</evidence>
<dbReference type="EMBL" id="LT598463">
    <property type="protein sequence ID" value="SCU88827.1"/>
    <property type="molecule type" value="Genomic_DNA"/>
</dbReference>
<dbReference type="OrthoDB" id="548867at2759"/>
<dbReference type="InterPro" id="IPR027417">
    <property type="entry name" value="P-loop_NTPase"/>
</dbReference>
<dbReference type="PANTHER" id="PTHR12169:SF6">
    <property type="entry name" value="AFG1-LIKE ATPASE"/>
    <property type="match status" value="1"/>
</dbReference>
<dbReference type="GO" id="GO:0005524">
    <property type="term" value="F:ATP binding"/>
    <property type="evidence" value="ECO:0007669"/>
    <property type="project" value="UniProtKB-KW"/>
</dbReference>
<dbReference type="STRING" id="1230905.A0A1G4JFJ5"/>
<reference evidence="4 5" key="1">
    <citation type="submission" date="2016-03" db="EMBL/GenBank/DDBJ databases">
        <authorList>
            <person name="Devillers H."/>
        </authorList>
    </citation>
    <scope>NUCLEOTIDE SEQUENCE [LARGE SCALE GENOMIC DNA]</scope>
    <source>
        <strain evidence="4">CBS 11717</strain>
    </source>
</reference>
<evidence type="ECO:0000313" key="4">
    <source>
        <dbReference type="EMBL" id="SCU88827.1"/>
    </source>
</evidence>
<protein>
    <submittedName>
        <fullName evidence="4">LAMI_0D11452g1_1</fullName>
    </submittedName>
</protein>
<dbReference type="NCBIfam" id="NF040713">
    <property type="entry name" value="ZapE"/>
    <property type="match status" value="1"/>
</dbReference>
<evidence type="ECO:0000256" key="2">
    <source>
        <dbReference type="ARBA" id="ARBA00022741"/>
    </source>
</evidence>
<dbReference type="Pfam" id="PF03969">
    <property type="entry name" value="AFG1_ATPase"/>
    <property type="match status" value="1"/>
</dbReference>
<dbReference type="Proteomes" id="UP000191024">
    <property type="component" value="Chromosome D"/>
</dbReference>
<dbReference type="GO" id="GO:0016887">
    <property type="term" value="F:ATP hydrolysis activity"/>
    <property type="evidence" value="ECO:0007669"/>
    <property type="project" value="InterPro"/>
</dbReference>
<sequence length="524" mass="60035">MTIIFFHREQFARGYFRYPSKMRLAQGRLGKFGLVNWRLWQSAEARRLASSAVCTPSQRYDQLVQDGKLRNDPYQRKIIKSLDKLHNHLEKYSPQKVSPASALDQLGWRDRFSFGRFFKKSSKPVYNEIPQGIYLYGDVGCGKTMLMDLFYLTIPASLTKKRLHFHQFMQFVHKRSHDIIREQNLDVLGLEKHTDVDPIPFLATEIANSSRILCFDEFQVTDVADAMMLRRLLTALLAKPYGVVLVTTSNRSPDDLYINGIQRELFLPCIQMLKERTDVIDLDSATDYRKIPRPVSSVYYYPAEGMKYNSPECQDARAQHVALWYDYFAQPESEDKKHLESKTHKKLTDYKLRVWGRDLNVPACTPPRVAQFTFKQLCGEPLAAGDYLALASTFRAFVITDIPFLSIYVRDQIRRFITFLDAVYDSGGKLATTGAADFTSLFTEPEDILNDYELKPKHDSAGAGSASDDSDASDDLVTKHGFSKEIAQKSHIFALDEERFAFARALSRLSHMSSQDWVEKPGGK</sequence>
<dbReference type="GO" id="GO:0005739">
    <property type="term" value="C:mitochondrion"/>
    <property type="evidence" value="ECO:0007669"/>
    <property type="project" value="TreeGrafter"/>
</dbReference>
<evidence type="ECO:0000256" key="3">
    <source>
        <dbReference type="ARBA" id="ARBA00022840"/>
    </source>
</evidence>
<dbReference type="AlphaFoldDB" id="A0A1G4JFJ5"/>
<organism evidence="4 5">
    <name type="scientific">Lachancea mirantina</name>
    <dbReference type="NCBI Taxonomy" id="1230905"/>
    <lineage>
        <taxon>Eukaryota</taxon>
        <taxon>Fungi</taxon>
        <taxon>Dikarya</taxon>
        <taxon>Ascomycota</taxon>
        <taxon>Saccharomycotina</taxon>
        <taxon>Saccharomycetes</taxon>
        <taxon>Saccharomycetales</taxon>
        <taxon>Saccharomycetaceae</taxon>
        <taxon>Lachancea</taxon>
    </lineage>
</organism>
<dbReference type="SUPFAM" id="SSF52540">
    <property type="entry name" value="P-loop containing nucleoside triphosphate hydrolases"/>
    <property type="match status" value="1"/>
</dbReference>
<evidence type="ECO:0000256" key="1">
    <source>
        <dbReference type="ARBA" id="ARBA00010322"/>
    </source>
</evidence>